<dbReference type="PROSITE" id="PS00330">
    <property type="entry name" value="HEMOLYSIN_CALCIUM"/>
    <property type="match status" value="2"/>
</dbReference>
<dbReference type="GO" id="GO:0005576">
    <property type="term" value="C:extracellular region"/>
    <property type="evidence" value="ECO:0007669"/>
    <property type="project" value="UniProtKB-SubCell"/>
</dbReference>
<dbReference type="PANTHER" id="PTHR38340">
    <property type="entry name" value="S-LAYER PROTEIN"/>
    <property type="match status" value="1"/>
</dbReference>
<dbReference type="SUPFAM" id="SSF51120">
    <property type="entry name" value="beta-Roll"/>
    <property type="match status" value="2"/>
</dbReference>
<dbReference type="PATRIC" id="fig|882800.3.peg.2668"/>
<dbReference type="InterPro" id="IPR011049">
    <property type="entry name" value="Serralysin-like_metalloprot_C"/>
</dbReference>
<dbReference type="InterPro" id="IPR050557">
    <property type="entry name" value="RTX_toxin/Mannuronan_C5-epim"/>
</dbReference>
<dbReference type="InterPro" id="IPR001343">
    <property type="entry name" value="Hemolysn_Ca-bd"/>
</dbReference>
<dbReference type="PANTHER" id="PTHR38340:SF1">
    <property type="entry name" value="S-LAYER PROTEIN"/>
    <property type="match status" value="1"/>
</dbReference>
<dbReference type="RefSeq" id="WP_003600371.1">
    <property type="nucleotide sequence ID" value="NZ_AGJK01000063.1"/>
</dbReference>
<reference evidence="3 4" key="1">
    <citation type="submission" date="2011-09" db="EMBL/GenBank/DDBJ databases">
        <title>The draft genome of Methylobacterium extorquens DSM 13060.</title>
        <authorList>
            <consortium name="US DOE Joint Genome Institute (JGI-PGF)"/>
            <person name="Lucas S."/>
            <person name="Han J."/>
            <person name="Lapidus A."/>
            <person name="Cheng J.-F."/>
            <person name="Goodwin L."/>
            <person name="Pitluck S."/>
            <person name="Peters L."/>
            <person name="Land M.L."/>
            <person name="Hauser L."/>
            <person name="Koskimaki J."/>
            <person name="Halonen O."/>
            <person name="Pirttila A."/>
            <person name="Frank C."/>
            <person name="Woyke T.J."/>
        </authorList>
    </citation>
    <scope>NUCLEOTIDE SEQUENCE [LARGE SCALE GENOMIC DNA]</scope>
    <source>
        <strain evidence="3 4">DSM 13060</strain>
    </source>
</reference>
<sequence length="485" mass="50098">MTHTLRHQGSVPGEDEDNHLRFGDHRLFIGASGPDAYGGTAAMDTAFGRGGPDYLAGRGENDDLLGGNGRDVLIGAGGMDHLDGGRGADILVGGDEADGLRGEEGRDYLDEGAGHGDIEGGGGDDILKGGSGGDAFVISPDSGNDVILDFQGGPGMFDHLAVRGLDAKDFRFEDTNAGVRISWEAGEGGSVLLAEFEKSQLAQDDFMFTDDRQVIQPTSADAETVTAVKFAKDEGGNLSAPDLGAETSAQDAFRFDEFNVKVGTAGRDTFQGTDDRDFYYGEDGADHLTGGAGDDDLSGDAGRDVLDGGDGQDHLMGGRGADQLYGGGQADNLMGENGNDVLYAGAGHDMLDGGRGDDVLNGGDGADAFIVGPDTGNDIVSGGFDAGPGAFDHLAFRDIMPNQVSISDASDGVRVSWTTAEGNGSILLQGLRTSDLAQDDFMWNADGGARGSFIGVPTITSEGSQLIFQEAETASVSPGHDYMLI</sequence>
<dbReference type="PRINTS" id="PR00313">
    <property type="entry name" value="CABNDNGRPT"/>
</dbReference>
<evidence type="ECO:0000256" key="1">
    <source>
        <dbReference type="ARBA" id="ARBA00004613"/>
    </source>
</evidence>
<dbReference type="Proteomes" id="UP000004382">
    <property type="component" value="Unassembled WGS sequence"/>
</dbReference>
<comment type="caution">
    <text evidence="3">The sequence shown here is derived from an EMBL/GenBank/DDBJ whole genome shotgun (WGS) entry which is preliminary data.</text>
</comment>
<dbReference type="EMBL" id="AGJK01000063">
    <property type="protein sequence ID" value="EHP92416.1"/>
    <property type="molecule type" value="Genomic_DNA"/>
</dbReference>
<dbReference type="AlphaFoldDB" id="H1KJA3"/>
<name>H1KJA3_METEX</name>
<dbReference type="InterPro" id="IPR018511">
    <property type="entry name" value="Hemolysin-typ_Ca-bd_CS"/>
</dbReference>
<organism evidence="3 4">
    <name type="scientific">Methylorubrum extorquens DSM 13060</name>
    <dbReference type="NCBI Taxonomy" id="882800"/>
    <lineage>
        <taxon>Bacteria</taxon>
        <taxon>Pseudomonadati</taxon>
        <taxon>Pseudomonadota</taxon>
        <taxon>Alphaproteobacteria</taxon>
        <taxon>Hyphomicrobiales</taxon>
        <taxon>Methylobacteriaceae</taxon>
        <taxon>Methylorubrum</taxon>
    </lineage>
</organism>
<evidence type="ECO:0000313" key="3">
    <source>
        <dbReference type="EMBL" id="EHP92416.1"/>
    </source>
</evidence>
<evidence type="ECO:0000313" key="4">
    <source>
        <dbReference type="Proteomes" id="UP000004382"/>
    </source>
</evidence>
<keyword evidence="2" id="KW-0964">Secreted</keyword>
<dbReference type="Pfam" id="PF00353">
    <property type="entry name" value="HemolysinCabind"/>
    <property type="match status" value="5"/>
</dbReference>
<comment type="subcellular location">
    <subcellularLocation>
        <location evidence="1">Secreted</location>
    </subcellularLocation>
</comment>
<protein>
    <submittedName>
        <fullName evidence="3">Hemolysin-type calcium-binding region</fullName>
    </submittedName>
</protein>
<dbReference type="Gene3D" id="2.150.10.10">
    <property type="entry name" value="Serralysin-like metalloprotease, C-terminal"/>
    <property type="match status" value="3"/>
</dbReference>
<evidence type="ECO:0000256" key="2">
    <source>
        <dbReference type="ARBA" id="ARBA00022525"/>
    </source>
</evidence>
<dbReference type="GO" id="GO:0005509">
    <property type="term" value="F:calcium ion binding"/>
    <property type="evidence" value="ECO:0007669"/>
    <property type="project" value="InterPro"/>
</dbReference>
<gene>
    <name evidence="3" type="ORF">MetexDRAFT_2715</name>
</gene>
<proteinExistence type="predicted"/>
<accession>H1KJA3</accession>